<dbReference type="CDD" id="cd22963">
    <property type="entry name" value="DD_CrRSP4-like"/>
    <property type="match status" value="1"/>
</dbReference>
<dbReference type="Pfam" id="PF04712">
    <property type="entry name" value="Radial_spoke"/>
    <property type="match status" value="1"/>
</dbReference>
<evidence type="ECO:0000256" key="2">
    <source>
        <dbReference type="ARBA" id="ARBA00022490"/>
    </source>
</evidence>
<dbReference type="OrthoDB" id="272202at2759"/>
<proteinExistence type="predicted"/>
<feature type="compositionally biased region" description="Acidic residues" evidence="6">
    <location>
        <begin position="178"/>
        <end position="206"/>
    </location>
</feature>
<evidence type="ECO:0000256" key="3">
    <source>
        <dbReference type="ARBA" id="ARBA00023069"/>
    </source>
</evidence>
<gene>
    <name evidence="8" type="primary">rsph4a</name>
</gene>
<dbReference type="GO" id="GO:0060294">
    <property type="term" value="P:cilium movement involved in cell motility"/>
    <property type="evidence" value="ECO:0007669"/>
    <property type="project" value="InterPro"/>
</dbReference>
<dbReference type="GO" id="GO:0035082">
    <property type="term" value="P:axoneme assembly"/>
    <property type="evidence" value="ECO:0007669"/>
    <property type="project" value="TreeGrafter"/>
</dbReference>
<feature type="region of interest" description="Disordered" evidence="6">
    <location>
        <begin position="314"/>
        <end position="333"/>
    </location>
</feature>
<dbReference type="InParanoid" id="A0A6J2WXP7"/>
<organism evidence="7 8">
    <name type="scientific">Chanos chanos</name>
    <name type="common">Milkfish</name>
    <name type="synonym">Mugil chanos</name>
    <dbReference type="NCBI Taxonomy" id="29144"/>
    <lineage>
        <taxon>Eukaryota</taxon>
        <taxon>Metazoa</taxon>
        <taxon>Chordata</taxon>
        <taxon>Craniata</taxon>
        <taxon>Vertebrata</taxon>
        <taxon>Euteleostomi</taxon>
        <taxon>Actinopterygii</taxon>
        <taxon>Neopterygii</taxon>
        <taxon>Teleostei</taxon>
        <taxon>Ostariophysi</taxon>
        <taxon>Gonorynchiformes</taxon>
        <taxon>Chanidae</taxon>
        <taxon>Chanos</taxon>
    </lineage>
</organism>
<sequence>MESQEKALKDERERAAISFKAFLLKNSPKTNMNLYDHLARLLTKVMDERLENAVDVIEDLSLDLKRSLLQDEQSTLRDIPLTSDTEHLADQQRALFTRGAGDEVDHDEEMVETPLPNVGEVSFYLEQAGVGLGREEMQRVFLAVKQLVDTQPLQRCRFWGKILGRETNYLVAEGEYREGEEEEEESEETDNAEKEDEVKEDEDDTGVVEVMDEHPKSTYKPPPVVPKEPNRTGANKFTYFVCREPGLPWVKLPSVTPAQITAARQIRKFFTGRLDAPVISYPPFPGNEASYLRAQIARISASTQVSPLGFYQFGEEEGEEEEEGARDNFEENPDFEGISAHEMVESVSTWVHHVQHILTQGRCTWVSVAEKPEEDIDEEGEEEEREEGADEEEHEAGPPLLTPLSEDAEIHNTSPWSTRLSSPLIPQFAIAVLRSNIWPGAYAYASGRKFENIYIGWGMKFAGENFTPCLAPPPESEYPSEPEIMEALDPTVEEEQAMEAAQEEQRAQEEEEGLEGDEEEEDDD</sequence>
<keyword evidence="2" id="KW-0963">Cytoplasm</keyword>
<dbReference type="RefSeq" id="XP_030648966.1">
    <property type="nucleotide sequence ID" value="XM_030793106.1"/>
</dbReference>
<comment type="subcellular location">
    <subcellularLocation>
        <location evidence="1">Cytoplasm</location>
        <location evidence="1">Cytoskeleton</location>
        <location evidence="1">Cilium axoneme</location>
    </subcellularLocation>
</comment>
<dbReference type="PANTHER" id="PTHR13159:SF0">
    <property type="entry name" value="RADIAL SPOKE HEAD 6 HOMOLOG A"/>
    <property type="match status" value="1"/>
</dbReference>
<evidence type="ECO:0000256" key="5">
    <source>
        <dbReference type="ARBA" id="ARBA00023273"/>
    </source>
</evidence>
<dbReference type="InterPro" id="IPR006802">
    <property type="entry name" value="Radial_spoke"/>
</dbReference>
<feature type="region of interest" description="Disordered" evidence="6">
    <location>
        <begin position="175"/>
        <end position="231"/>
    </location>
</feature>
<dbReference type="GeneID" id="115828995"/>
<evidence type="ECO:0000256" key="1">
    <source>
        <dbReference type="ARBA" id="ARBA00004430"/>
    </source>
</evidence>
<keyword evidence="3" id="KW-0969">Cilium</keyword>
<dbReference type="GO" id="GO:0001534">
    <property type="term" value="C:radial spoke"/>
    <property type="evidence" value="ECO:0007669"/>
    <property type="project" value="InterPro"/>
</dbReference>
<reference evidence="8" key="1">
    <citation type="submission" date="2025-08" db="UniProtKB">
        <authorList>
            <consortium name="RefSeq"/>
        </authorList>
    </citation>
    <scope>IDENTIFICATION</scope>
</reference>
<keyword evidence="4" id="KW-0206">Cytoskeleton</keyword>
<feature type="region of interest" description="Disordered" evidence="6">
    <location>
        <begin position="493"/>
        <end position="524"/>
    </location>
</feature>
<protein>
    <submittedName>
        <fullName evidence="8">Radial spoke head protein 6 homolog A</fullName>
    </submittedName>
</protein>
<dbReference type="AlphaFoldDB" id="A0A6J2WXP7"/>
<feature type="compositionally biased region" description="Acidic residues" evidence="6">
    <location>
        <begin position="372"/>
        <end position="394"/>
    </location>
</feature>
<dbReference type="CTD" id="345895"/>
<evidence type="ECO:0000313" key="7">
    <source>
        <dbReference type="Proteomes" id="UP000504632"/>
    </source>
</evidence>
<accession>A0A6J2WXP7</accession>
<evidence type="ECO:0000256" key="4">
    <source>
        <dbReference type="ARBA" id="ARBA00023212"/>
    </source>
</evidence>
<dbReference type="Proteomes" id="UP000504632">
    <property type="component" value="Chromosome 15"/>
</dbReference>
<feature type="region of interest" description="Disordered" evidence="6">
    <location>
        <begin position="371"/>
        <end position="405"/>
    </location>
</feature>
<keyword evidence="7" id="KW-1185">Reference proteome</keyword>
<evidence type="ECO:0000313" key="8">
    <source>
        <dbReference type="RefSeq" id="XP_030648966.1"/>
    </source>
</evidence>
<dbReference type="PANTHER" id="PTHR13159">
    <property type="entry name" value="RADIAL SPOKEHEAD-RELATED"/>
    <property type="match status" value="1"/>
</dbReference>
<feature type="compositionally biased region" description="Acidic residues" evidence="6">
    <location>
        <begin position="509"/>
        <end position="524"/>
    </location>
</feature>
<keyword evidence="5" id="KW-0966">Cell projection</keyword>
<name>A0A6J2WXP7_CHACN</name>
<evidence type="ECO:0000256" key="6">
    <source>
        <dbReference type="SAM" id="MobiDB-lite"/>
    </source>
</evidence>